<reference evidence="3 4" key="1">
    <citation type="submission" date="2018-10" db="EMBL/GenBank/DDBJ databases">
        <title>Fifty Aureobasidium pullulans genomes reveal a recombining polyextremotolerant generalist.</title>
        <authorList>
            <person name="Gostincar C."/>
            <person name="Turk M."/>
            <person name="Zajc J."/>
            <person name="Gunde-Cimerman N."/>
        </authorList>
    </citation>
    <scope>NUCLEOTIDE SEQUENCE [LARGE SCALE GENOMIC DNA]</scope>
    <source>
        <strain evidence="3 4">EXF-3844</strain>
    </source>
</reference>
<comment type="caution">
    <text evidence="3">The sequence shown here is derived from an EMBL/GenBank/DDBJ whole genome shotgun (WGS) entry which is preliminary data.</text>
</comment>
<protein>
    <submittedName>
        <fullName evidence="3">Uncharacterized protein</fullName>
    </submittedName>
</protein>
<keyword evidence="2" id="KW-1133">Transmembrane helix</keyword>
<feature type="region of interest" description="Disordered" evidence="1">
    <location>
        <begin position="1"/>
        <end position="20"/>
    </location>
</feature>
<evidence type="ECO:0000313" key="4">
    <source>
        <dbReference type="Proteomes" id="UP000310121"/>
    </source>
</evidence>
<accession>A0A4S9UXL3</accession>
<evidence type="ECO:0000256" key="1">
    <source>
        <dbReference type="SAM" id="MobiDB-lite"/>
    </source>
</evidence>
<keyword evidence="2" id="KW-0472">Membrane</keyword>
<dbReference type="Proteomes" id="UP000310121">
    <property type="component" value="Unassembled WGS sequence"/>
</dbReference>
<organism evidence="3 4">
    <name type="scientific">Aureobasidium pullulans</name>
    <name type="common">Black yeast</name>
    <name type="synonym">Pullularia pullulans</name>
    <dbReference type="NCBI Taxonomy" id="5580"/>
    <lineage>
        <taxon>Eukaryota</taxon>
        <taxon>Fungi</taxon>
        <taxon>Dikarya</taxon>
        <taxon>Ascomycota</taxon>
        <taxon>Pezizomycotina</taxon>
        <taxon>Dothideomycetes</taxon>
        <taxon>Dothideomycetidae</taxon>
        <taxon>Dothideales</taxon>
        <taxon>Saccotheciaceae</taxon>
        <taxon>Aureobasidium</taxon>
    </lineage>
</organism>
<dbReference type="AlphaFoldDB" id="A0A4S9UXL3"/>
<feature type="transmembrane region" description="Helical" evidence="2">
    <location>
        <begin position="47"/>
        <end position="64"/>
    </location>
</feature>
<dbReference type="EMBL" id="QZBN01000459">
    <property type="protein sequence ID" value="THZ42816.1"/>
    <property type="molecule type" value="Genomic_DNA"/>
</dbReference>
<keyword evidence="2" id="KW-0812">Transmembrane</keyword>
<proteinExistence type="predicted"/>
<gene>
    <name evidence="3" type="ORF">D6C90_05191</name>
</gene>
<evidence type="ECO:0000256" key="2">
    <source>
        <dbReference type="SAM" id="Phobius"/>
    </source>
</evidence>
<sequence>MSSQGVMSKLKRSLWQGNGPDYERVDLEDGFEKEHTNKRSSRHVKPVVITLAFLLTIFLFLTSVCD</sequence>
<name>A0A4S9UXL3_AURPU</name>
<evidence type="ECO:0000313" key="3">
    <source>
        <dbReference type="EMBL" id="THZ42816.1"/>
    </source>
</evidence>